<sequence length="900" mass="103191">MSLKIERNCNGGGDDDNIPQLNLDAIRLRPIIPRRLPGWSPSLLDKTEIYDCNVHRREIDQYRCENLNSDQLKIYKYVLANPKNIITIQAGPGCGKSFVLKSIAYNHTCDIETIIYKNDLLSAFKYNSRRFTVAKFIMQTLKLSYYQYMSMDLLLTSRMDSYEFTLIIISMLKKADLPDIYNSIVFLDEYTVMAKQFLLMILILLEHCKIGAVICGDRNQLQPVHNSKHTILSSYAMAEAFSIKTFTLSKNERCENSSYNKIIEYFSEFSSNQQLDTYAYAMVSAFFLRQLIEPPKYTDIHLAAKHQELSDLAHMLVCNNAYHNEFYFIDQSNVRDRAAGKSVLIAPAPVLAYNTRIMENKTPKVDKFLPYLPLVVGGRYYYQKHSDQAIVTLVNIDVEKNEMMIQTDQGDLIAVTRSSNYDSVIFEQHRDFLLDKVPGKIYNYPLYPANFMSMHKCQGCTITEDLDLLLNSTNYQGLYVALSRVTDPKQIHRITIPNQISHIISTIINFPQYCRYKSKSTNLNDGEKNNTINDDDEKIIDSPSVDDVRDGMINYIHYEISNNQSDLSRFSLLASEFLLSNDVDTRISIRDSILDLVNTKSYRKQILVQRCQIESIENPHSLLTMNVIIKHRHIILALSRIEEFDRNVWLHEFMLDDLDMLKLFPEMGIPNIENMSTFMKRDTNVLTSFAGLNNAYGIRNSTISYIESIAKTNIIVDPEEQQRNAKYCIKIVDSNVFVLTTEFCAKVYKYYEIEKKSCSSAWLINELNIMLEQQKDCKTFEPEKGSCINNNGNSSSSNSSNNNTSSTIPILTIRLNGNNTLPTINSSKSSEATVSSCINNKYSPTTNTTTTTPTNQNTNNNRRFNTSLKRKRTLQNSITSSSSSDSTTKKRRLFNTNVNE</sequence>
<dbReference type="KEGG" id="vg:41701778"/>
<accession>A0A2I7G2T6</accession>
<protein>
    <submittedName>
        <fullName evidence="2">DNAhel 2</fullName>
    </submittedName>
</protein>
<feature type="compositionally biased region" description="Low complexity" evidence="1">
    <location>
        <begin position="844"/>
        <end position="866"/>
    </location>
</feature>
<feature type="region of interest" description="Disordered" evidence="1">
    <location>
        <begin position="840"/>
        <end position="900"/>
    </location>
</feature>
<keyword evidence="3" id="KW-1185">Reference proteome</keyword>
<dbReference type="Gene3D" id="3.40.50.300">
    <property type="entry name" value="P-loop containing nucleotide triphosphate hydrolases"/>
    <property type="match status" value="1"/>
</dbReference>
<evidence type="ECO:0000256" key="1">
    <source>
        <dbReference type="SAM" id="MobiDB-lite"/>
    </source>
</evidence>
<proteinExistence type="predicted"/>
<dbReference type="GeneID" id="41701778"/>
<dbReference type="SUPFAM" id="SSF52540">
    <property type="entry name" value="P-loop containing nucleoside triphosphate hydrolases"/>
    <property type="match status" value="2"/>
</dbReference>
<dbReference type="InterPro" id="IPR027417">
    <property type="entry name" value="P-loop_NTPase"/>
</dbReference>
<dbReference type="Proteomes" id="UP000290737">
    <property type="component" value="Genome"/>
</dbReference>
<dbReference type="RefSeq" id="YP_009551775.1">
    <property type="nucleotide sequence ID" value="NC_040536.1"/>
</dbReference>
<dbReference type="OrthoDB" id="4001at10239"/>
<organism evidence="2">
    <name type="scientific">Esparto virus</name>
    <dbReference type="NCBI Taxonomy" id="2072209"/>
    <lineage>
        <taxon>Viruses</taxon>
        <taxon>Viruses incertae sedis</taxon>
        <taxon>Naldaviricetes</taxon>
        <taxon>Lefavirales</taxon>
        <taxon>Nudiviridae</taxon>
        <taxon>Alphanudivirus</taxon>
        <taxon>Alphanudivirus tertidromelanogasteris</taxon>
    </lineage>
</organism>
<feature type="compositionally biased region" description="Low complexity" evidence="1">
    <location>
        <begin position="877"/>
        <end position="886"/>
    </location>
</feature>
<evidence type="ECO:0000313" key="2">
    <source>
        <dbReference type="EMBL" id="AUQ43943.1"/>
    </source>
</evidence>
<reference evidence="2" key="1">
    <citation type="journal article" date="2021" name="Virus">
        <title>The discovery, distribution and diversity of DNA viruses associated with Drosophila melanogaster in Europe.</title>
        <authorList>
            <person name="Wallace M.A."/>
            <person name="Coffman K.A."/>
            <person name="Gilbert C."/>
            <person name="Ravindran S."/>
            <person name="Albery G.F."/>
            <person name="Abbott J."/>
            <person name="Argyridou E."/>
            <person name="Bellosta P."/>
            <person name="Betancourt A.J."/>
            <person name="Colinet H."/>
            <person name="Eric K."/>
            <person name="Glaser-Schmitt A."/>
            <person name="Grath S."/>
            <person name="Jelic M."/>
            <person name="Kankare M."/>
            <person name="Kozeretska I."/>
            <person name="Loeschcke V."/>
            <person name="Montchamp-Moreau C."/>
            <person name="Ometto L."/>
            <person name="Onder B.S."/>
            <person name="Orengo D.J."/>
            <person name="Parsch J."/>
            <person name="Pascual M."/>
            <person name="Patenkovic A."/>
            <person name="Puerma E."/>
            <person name="Ritchie M.G."/>
            <person name="Rota-Stabelli O."/>
            <person name="Schou M.F."/>
            <person name="Serga S.V."/>
            <person name="Stamenkovic-Radak M."/>
            <person name="Tanaskovic M."/>
            <person name="Veselinovic M.S."/>
            <person name="Vieira J."/>
            <person name="Vieira C.P."/>
            <person name="Kapun M."/>
            <person name="Flatt T."/>
            <person name="Gonzalez J."/>
            <person name="Staubach F."/>
            <person name="Obbard D.J."/>
        </authorList>
    </citation>
    <scope>NUCLEOTIDE SEQUENCE</scope>
    <source>
        <strain evidence="2">SRR3939042_Esparto_2012</strain>
    </source>
</reference>
<dbReference type="Pfam" id="PF13604">
    <property type="entry name" value="AAA_30"/>
    <property type="match status" value="1"/>
</dbReference>
<name>A0A2I7G2T6_9VIRU</name>
<dbReference type="EMBL" id="KY608910">
    <property type="protein sequence ID" value="AUQ43943.1"/>
    <property type="molecule type" value="Genomic_DNA"/>
</dbReference>
<evidence type="ECO:0000313" key="3">
    <source>
        <dbReference type="Proteomes" id="UP000290737"/>
    </source>
</evidence>